<accession>A0A7U6JJJ9</accession>
<dbReference type="Pfam" id="PF01103">
    <property type="entry name" value="Omp85"/>
    <property type="match status" value="1"/>
</dbReference>
<sequence>MAQLTFFLGLSRWACLLFALLFCQQTIAGQLMDGFIDPRDGYLDTSDWLATRTGFLPVPIIITEPAVGYGGGAALAFFHGRFKGTKTPGGKDRRIPPSVSAIAAGGTENGTWFLGGGHLGIWRHDTIRYTGGAGYADVVMDYYGSNGGLGGKPVRFESTAFGLLQELQFRLGESNFFAGVSYRLVDTSNEFHLSSVFPIPGIPALKFDSRSAGVSLSLNYDDRDNMFTPSEGLDAELKLGNYGSAWGGDDSFNKFRGYAKYYHRLSDTWVMGLRGDTEGVDGDAPFYEYPFIDMRGIKVMRYQGKRTALGELELRWSFHPRWTLVGFGGVGKTWASDGKNDSDALYSKGLGFRYLIARKLGLQVGVDIARGPEETAFYIQVGSAWKR</sequence>
<evidence type="ECO:0000259" key="3">
    <source>
        <dbReference type="Pfam" id="PF01103"/>
    </source>
</evidence>
<evidence type="ECO:0000256" key="2">
    <source>
        <dbReference type="ARBA" id="ARBA00023136"/>
    </source>
</evidence>
<feature type="domain" description="Bacterial surface antigen (D15)" evidence="3">
    <location>
        <begin position="165"/>
        <end position="287"/>
    </location>
</feature>
<protein>
    <submittedName>
        <fullName evidence="4">Glyceraldehyde 3-phosphate dehydrogenase</fullName>
    </submittedName>
</protein>
<dbReference type="GO" id="GO:0019867">
    <property type="term" value="C:outer membrane"/>
    <property type="evidence" value="ECO:0007669"/>
    <property type="project" value="InterPro"/>
</dbReference>
<name>A0A7U6JJJ9_9GAMM</name>
<comment type="subcellular location">
    <subcellularLocation>
        <location evidence="1">Membrane</location>
    </subcellularLocation>
</comment>
<dbReference type="InterPro" id="IPR000184">
    <property type="entry name" value="Bac_surfAg_D15"/>
</dbReference>
<evidence type="ECO:0000256" key="1">
    <source>
        <dbReference type="ARBA" id="ARBA00004370"/>
    </source>
</evidence>
<dbReference type="Gene3D" id="2.40.160.50">
    <property type="entry name" value="membrane protein fhac: a member of the omp85/tpsb transporter family"/>
    <property type="match status" value="1"/>
</dbReference>
<dbReference type="KEGG" id="tbn:TBH_C2672"/>
<keyword evidence="2" id="KW-0472">Membrane</keyword>
<evidence type="ECO:0000313" key="5">
    <source>
        <dbReference type="Proteomes" id="UP000031631"/>
    </source>
</evidence>
<keyword evidence="5" id="KW-1185">Reference proteome</keyword>
<gene>
    <name evidence="4" type="ORF">TBH_C2672</name>
</gene>
<organism evidence="4 5">
    <name type="scientific">Thiolapillus brandeum</name>
    <dbReference type="NCBI Taxonomy" id="1076588"/>
    <lineage>
        <taxon>Bacteria</taxon>
        <taxon>Pseudomonadati</taxon>
        <taxon>Pseudomonadota</taxon>
        <taxon>Gammaproteobacteria</taxon>
        <taxon>Chromatiales</taxon>
        <taxon>Sedimenticolaceae</taxon>
        <taxon>Thiolapillus</taxon>
    </lineage>
</organism>
<dbReference type="EMBL" id="AP012273">
    <property type="protein sequence ID" value="BAO45578.1"/>
    <property type="molecule type" value="Genomic_DNA"/>
</dbReference>
<reference evidence="4 5" key="1">
    <citation type="journal article" date="2014" name="PLoS ONE">
        <title>Physiological and genomic features of a novel sulfur-oxidizing gammaproteobacterium belonging to a previously uncultivated symbiotic lineage isolated from a hydrothermal vent.</title>
        <authorList>
            <person name="Nunoura T."/>
            <person name="Takaki Y."/>
            <person name="Kazama H."/>
            <person name="Kakuta J."/>
            <person name="Shimamura S."/>
            <person name="Makita H."/>
            <person name="Hirai M."/>
            <person name="Miyazaki M."/>
            <person name="Takai K."/>
        </authorList>
    </citation>
    <scope>NUCLEOTIDE SEQUENCE [LARGE SCALE GENOMIC DNA]</scope>
    <source>
        <strain evidence="4 5">Hiromi1</strain>
    </source>
</reference>
<proteinExistence type="predicted"/>
<dbReference type="AlphaFoldDB" id="A0A7U6JJJ9"/>
<evidence type="ECO:0000313" key="4">
    <source>
        <dbReference type="EMBL" id="BAO45578.1"/>
    </source>
</evidence>
<dbReference type="Proteomes" id="UP000031631">
    <property type="component" value="Chromosome"/>
</dbReference>